<dbReference type="InterPro" id="IPR005218">
    <property type="entry name" value="Diacylglycerol/lipid_kinase"/>
</dbReference>
<evidence type="ECO:0000256" key="10">
    <source>
        <dbReference type="ARBA" id="ARBA00023209"/>
    </source>
</evidence>
<evidence type="ECO:0000256" key="2">
    <source>
        <dbReference type="ARBA" id="ARBA00022516"/>
    </source>
</evidence>
<keyword evidence="10" id="KW-0594">Phospholipid biosynthesis</keyword>
<dbReference type="InterPro" id="IPR017438">
    <property type="entry name" value="ATP-NAD_kinase_N"/>
</dbReference>
<dbReference type="InterPro" id="IPR016064">
    <property type="entry name" value="NAD/diacylglycerol_kinase_sf"/>
</dbReference>
<dbReference type="InterPro" id="IPR045540">
    <property type="entry name" value="YegS/DAGK_C"/>
</dbReference>
<evidence type="ECO:0000256" key="9">
    <source>
        <dbReference type="ARBA" id="ARBA00023098"/>
    </source>
</evidence>
<keyword evidence="9" id="KW-0443">Lipid metabolism</keyword>
<evidence type="ECO:0000256" key="8">
    <source>
        <dbReference type="ARBA" id="ARBA00022842"/>
    </source>
</evidence>
<feature type="domain" description="DAGKc" evidence="12">
    <location>
        <begin position="1"/>
        <end position="129"/>
    </location>
</feature>
<dbReference type="PROSITE" id="PS50146">
    <property type="entry name" value="DAGK"/>
    <property type="match status" value="1"/>
</dbReference>
<dbReference type="GO" id="GO:0005886">
    <property type="term" value="C:plasma membrane"/>
    <property type="evidence" value="ECO:0007669"/>
    <property type="project" value="TreeGrafter"/>
</dbReference>
<evidence type="ECO:0000259" key="12">
    <source>
        <dbReference type="PROSITE" id="PS50146"/>
    </source>
</evidence>
<dbReference type="GO" id="GO:0008654">
    <property type="term" value="P:phospholipid biosynthetic process"/>
    <property type="evidence" value="ECO:0007669"/>
    <property type="project" value="UniProtKB-KW"/>
</dbReference>
<dbReference type="NCBIfam" id="TIGR00147">
    <property type="entry name" value="YegS/Rv2252/BmrU family lipid kinase"/>
    <property type="match status" value="1"/>
</dbReference>
<dbReference type="EMBL" id="JNSK01000013">
    <property type="protein sequence ID" value="KGA19357.1"/>
    <property type="molecule type" value="Genomic_DNA"/>
</dbReference>
<dbReference type="GO" id="GO:0046872">
    <property type="term" value="F:metal ion binding"/>
    <property type="evidence" value="ECO:0007669"/>
    <property type="project" value="UniProtKB-KW"/>
</dbReference>
<proteinExistence type="predicted"/>
<dbReference type="SMART" id="SM00046">
    <property type="entry name" value="DAGKc"/>
    <property type="match status" value="1"/>
</dbReference>
<organism evidence="13">
    <name type="scientific">freshwater metagenome</name>
    <dbReference type="NCBI Taxonomy" id="449393"/>
    <lineage>
        <taxon>unclassified sequences</taxon>
        <taxon>metagenomes</taxon>
        <taxon>ecological metagenomes</taxon>
    </lineage>
</organism>
<protein>
    <recommendedName>
        <fullName evidence="12">DAGKc domain-containing protein</fullName>
    </recommendedName>
</protein>
<dbReference type="GO" id="GO:0004143">
    <property type="term" value="F:ATP-dependent diacylglycerol kinase activity"/>
    <property type="evidence" value="ECO:0007669"/>
    <property type="project" value="TreeGrafter"/>
</dbReference>
<dbReference type="AlphaFoldDB" id="A0A094Q7H8"/>
<dbReference type="InterPro" id="IPR001206">
    <property type="entry name" value="Diacylglycerol_kinase_cat_dom"/>
</dbReference>
<evidence type="ECO:0000256" key="6">
    <source>
        <dbReference type="ARBA" id="ARBA00022777"/>
    </source>
</evidence>
<evidence type="ECO:0000313" key="13">
    <source>
        <dbReference type="EMBL" id="KGA19357.1"/>
    </source>
</evidence>
<dbReference type="Pfam" id="PF19279">
    <property type="entry name" value="YegS_C"/>
    <property type="match status" value="1"/>
</dbReference>
<gene>
    <name evidence="13" type="ORF">GM50_5715</name>
</gene>
<keyword evidence="7" id="KW-0067">ATP-binding</keyword>
<keyword evidence="5" id="KW-0547">Nucleotide-binding</keyword>
<keyword evidence="11" id="KW-1208">Phospholipid metabolism</keyword>
<dbReference type="Gene3D" id="2.60.200.40">
    <property type="match status" value="1"/>
</dbReference>
<dbReference type="Pfam" id="PF00781">
    <property type="entry name" value="DAGK_cat"/>
    <property type="match status" value="1"/>
</dbReference>
<dbReference type="PANTHER" id="PTHR12358:SF106">
    <property type="entry name" value="LIPID KINASE YEGS"/>
    <property type="match status" value="1"/>
</dbReference>
<comment type="cofactor">
    <cofactor evidence="1">
        <name>Mg(2+)</name>
        <dbReference type="ChEBI" id="CHEBI:18420"/>
    </cofactor>
</comment>
<keyword evidence="4" id="KW-0479">Metal-binding</keyword>
<keyword evidence="2" id="KW-0444">Lipid biosynthesis</keyword>
<keyword evidence="6" id="KW-0418">Kinase</keyword>
<dbReference type="InterPro" id="IPR050187">
    <property type="entry name" value="Lipid_Phosphate_FormReg"/>
</dbReference>
<dbReference type="SUPFAM" id="SSF111331">
    <property type="entry name" value="NAD kinase/diacylglycerol kinase-like"/>
    <property type="match status" value="1"/>
</dbReference>
<evidence type="ECO:0000256" key="4">
    <source>
        <dbReference type="ARBA" id="ARBA00022723"/>
    </source>
</evidence>
<dbReference type="GO" id="GO:0005524">
    <property type="term" value="F:ATP binding"/>
    <property type="evidence" value="ECO:0007669"/>
    <property type="project" value="UniProtKB-KW"/>
</dbReference>
<sequence>MWLVVVNPKAGLGSAAALAAQIVGYLRSHEVDFEMVTPASAAEAKSVVRNLLTSGNFTKILSVGGDGLFHLLLQLAIEFKLPLAIAPGGTGNDFYRTLGWHDTDLTDYLDHLTSADPELIDVGVVDGEYFGAVLSSGFDSVVNERANRMRWPKGPAKYNAAIALELPKFKAVEYKIFADEKILEVEAMLIAIGNGSSYGGGMKVCPDADLRDGLLDIMILHPISKYEFIKVFPTVYQGAHINHPKVEVIRAKEIRIESAAIAYADGERIGQLPVQVESLPKTLLTWPA</sequence>
<accession>A0A094Q7H8</accession>
<evidence type="ECO:0000256" key="1">
    <source>
        <dbReference type="ARBA" id="ARBA00001946"/>
    </source>
</evidence>
<dbReference type="Gene3D" id="3.40.50.10330">
    <property type="entry name" value="Probable inorganic polyphosphate/atp-NAD kinase, domain 1"/>
    <property type="match status" value="1"/>
</dbReference>
<name>A0A094Q7H8_9ZZZZ</name>
<evidence type="ECO:0000256" key="3">
    <source>
        <dbReference type="ARBA" id="ARBA00022679"/>
    </source>
</evidence>
<keyword evidence="8" id="KW-0460">Magnesium</keyword>
<reference evidence="13" key="1">
    <citation type="submission" date="2014-05" db="EMBL/GenBank/DDBJ databases">
        <title>Key roles for freshwater Actinobacteria revealed by deep metagenomic sequencing.</title>
        <authorList>
            <person name="Ghai R."/>
            <person name="Mizuno C.M."/>
            <person name="Picazo A."/>
            <person name="Camacho A."/>
            <person name="Rodriguez-Valera F."/>
        </authorList>
    </citation>
    <scope>NUCLEOTIDE SEQUENCE</scope>
</reference>
<dbReference type="PANTHER" id="PTHR12358">
    <property type="entry name" value="SPHINGOSINE KINASE"/>
    <property type="match status" value="1"/>
</dbReference>
<evidence type="ECO:0000256" key="11">
    <source>
        <dbReference type="ARBA" id="ARBA00023264"/>
    </source>
</evidence>
<evidence type="ECO:0000256" key="5">
    <source>
        <dbReference type="ARBA" id="ARBA00022741"/>
    </source>
</evidence>
<keyword evidence="3" id="KW-0808">Transferase</keyword>
<comment type="caution">
    <text evidence="13">The sequence shown here is derived from an EMBL/GenBank/DDBJ whole genome shotgun (WGS) entry which is preliminary data.</text>
</comment>
<evidence type="ECO:0000256" key="7">
    <source>
        <dbReference type="ARBA" id="ARBA00022840"/>
    </source>
</evidence>